<dbReference type="EMBL" id="CAKXZS010000023">
    <property type="protein sequence ID" value="CAH2402137.1"/>
    <property type="molecule type" value="Genomic_DNA"/>
</dbReference>
<reference evidence="1" key="1">
    <citation type="submission" date="2022-03" db="EMBL/GenBank/DDBJ databases">
        <authorList>
            <person name="Brunel B."/>
        </authorList>
    </citation>
    <scope>NUCLEOTIDE SEQUENCE</scope>
    <source>
        <strain evidence="1">STM4922sample</strain>
    </source>
</reference>
<keyword evidence="2" id="KW-1185">Reference proteome</keyword>
<evidence type="ECO:0008006" key="3">
    <source>
        <dbReference type="Google" id="ProtNLM"/>
    </source>
</evidence>
<accession>A0ABM9DZB3</accession>
<protein>
    <recommendedName>
        <fullName evidence="3">Transposase</fullName>
    </recommendedName>
</protein>
<dbReference type="Proteomes" id="UP001152604">
    <property type="component" value="Unassembled WGS sequence"/>
</dbReference>
<evidence type="ECO:0000313" key="2">
    <source>
        <dbReference type="Proteomes" id="UP001152604"/>
    </source>
</evidence>
<comment type="caution">
    <text evidence="1">The sequence shown here is derived from an EMBL/GenBank/DDBJ whole genome shotgun (WGS) entry which is preliminary data.</text>
</comment>
<name>A0ABM9DZB3_9HYPH</name>
<proteinExistence type="predicted"/>
<evidence type="ECO:0000313" key="1">
    <source>
        <dbReference type="EMBL" id="CAH2402137.1"/>
    </source>
</evidence>
<organism evidence="1 2">
    <name type="scientific">Mesorhizobium ventifaucium</name>
    <dbReference type="NCBI Taxonomy" id="666020"/>
    <lineage>
        <taxon>Bacteria</taxon>
        <taxon>Pseudomonadati</taxon>
        <taxon>Pseudomonadota</taxon>
        <taxon>Alphaproteobacteria</taxon>
        <taxon>Hyphomicrobiales</taxon>
        <taxon>Phyllobacteriaceae</taxon>
        <taxon>Mesorhizobium</taxon>
    </lineage>
</organism>
<gene>
    <name evidence="1" type="ORF">MES4922_30511</name>
</gene>
<sequence>MCDAGDATLPTAVPLREHGTAVGPKARNQKPHLSSIIYLMRLSDGWKPQREPTKDSLIFASIGLE</sequence>